<dbReference type="HOGENOM" id="CLU_022730_2_1_1"/>
<evidence type="ECO:0000259" key="1">
    <source>
        <dbReference type="Pfam" id="PF01266"/>
    </source>
</evidence>
<dbReference type="GeneID" id="27362264"/>
<dbReference type="InterPro" id="IPR006076">
    <property type="entry name" value="FAD-dep_OxRdtase"/>
</dbReference>
<dbReference type="GO" id="GO:0005737">
    <property type="term" value="C:cytoplasm"/>
    <property type="evidence" value="ECO:0007669"/>
    <property type="project" value="TreeGrafter"/>
</dbReference>
<organism evidence="2 3">
    <name type="scientific">Exophiala oligosperma</name>
    <dbReference type="NCBI Taxonomy" id="215243"/>
    <lineage>
        <taxon>Eukaryota</taxon>
        <taxon>Fungi</taxon>
        <taxon>Dikarya</taxon>
        <taxon>Ascomycota</taxon>
        <taxon>Pezizomycotina</taxon>
        <taxon>Eurotiomycetes</taxon>
        <taxon>Chaetothyriomycetidae</taxon>
        <taxon>Chaetothyriales</taxon>
        <taxon>Herpotrichiellaceae</taxon>
        <taxon>Exophiala</taxon>
    </lineage>
</organism>
<dbReference type="SUPFAM" id="SSF51905">
    <property type="entry name" value="FAD/NAD(P)-binding domain"/>
    <property type="match status" value="1"/>
</dbReference>
<dbReference type="PANTHER" id="PTHR13847:SF213">
    <property type="entry name" value="DEPENDENT OXIDOREDUCTASE, PUTATIVE-RELATED"/>
    <property type="match status" value="1"/>
</dbReference>
<protein>
    <recommendedName>
        <fullName evidence="1">FAD dependent oxidoreductase domain-containing protein</fullName>
    </recommendedName>
</protein>
<dbReference type="RefSeq" id="XP_016257758.1">
    <property type="nucleotide sequence ID" value="XM_016411717.1"/>
</dbReference>
<dbReference type="VEuPathDB" id="FungiDB:PV06_10190"/>
<proteinExistence type="predicted"/>
<evidence type="ECO:0000313" key="3">
    <source>
        <dbReference type="Proteomes" id="UP000053342"/>
    </source>
</evidence>
<dbReference type="EMBL" id="KN847343">
    <property type="protein sequence ID" value="KIW37542.1"/>
    <property type="molecule type" value="Genomic_DNA"/>
</dbReference>
<accession>A0A0D2BJH5</accession>
<feature type="domain" description="FAD dependent oxidoreductase" evidence="1">
    <location>
        <begin position="55"/>
        <end position="446"/>
    </location>
</feature>
<dbReference type="InterPro" id="IPR036188">
    <property type="entry name" value="FAD/NAD-bd_sf"/>
</dbReference>
<sequence length="499" mass="54087">MPSSSHAQPPHIQRLVQKIQRDPGLPVENATTPFWLEPVVQHAHHQSPSLSQTADVVILGSGITGISTALHLSRIAPELKIVMLEARDLTSGATGRNGGHIKAVPWKDYGDIKQTLGRESAIKITRFRLAHLPALLSEAASLGESGKAGLVRQLETLIACYDRDVWTQDKKKLKEFLDDMPEEQGKWNVHEDPSDLKKLGLAENCVGCISGRAGAAWPYRFLGAVISNLLQKGAISLETHTPALSISKHQASSPYPYCVRTGRGSIQTKHVVHCTNGFVAHLIPGLRGKVCPLRGQMTVQSVPDDFPRYGAKHSWSAIWDRGFDYICQSPAADGSLYFGGGAFRSGLENDQEIGNVDDSRLSPQCLSHLETAAGKAFLGGEGARISKKWTGIMGFTMDGLPIVGRASRHVSMRDECRADQGGEWVAAGFNGYGMVHSWLSGKALAFLILGRDSEVRGWFPVEEFACSQGRLARMSATEFLGHFGGGVSPESHSPLSSKL</sequence>
<dbReference type="AlphaFoldDB" id="A0A0D2BJH5"/>
<evidence type="ECO:0000313" key="2">
    <source>
        <dbReference type="EMBL" id="KIW37542.1"/>
    </source>
</evidence>
<reference evidence="2 3" key="1">
    <citation type="submission" date="2015-01" db="EMBL/GenBank/DDBJ databases">
        <title>The Genome Sequence of Exophiala oligosperma CBS72588.</title>
        <authorList>
            <consortium name="The Broad Institute Genomics Platform"/>
            <person name="Cuomo C."/>
            <person name="de Hoog S."/>
            <person name="Gorbushina A."/>
            <person name="Stielow B."/>
            <person name="Teixiera M."/>
            <person name="Abouelleil A."/>
            <person name="Chapman S.B."/>
            <person name="Priest M."/>
            <person name="Young S.K."/>
            <person name="Wortman J."/>
            <person name="Nusbaum C."/>
            <person name="Birren B."/>
        </authorList>
    </citation>
    <scope>NUCLEOTIDE SEQUENCE [LARGE SCALE GENOMIC DNA]</scope>
    <source>
        <strain evidence="2 3">CBS 72588</strain>
    </source>
</reference>
<name>A0A0D2BJH5_9EURO</name>
<dbReference type="Pfam" id="PF01266">
    <property type="entry name" value="DAO"/>
    <property type="match status" value="1"/>
</dbReference>
<dbReference type="Proteomes" id="UP000053342">
    <property type="component" value="Unassembled WGS sequence"/>
</dbReference>
<keyword evidence="3" id="KW-1185">Reference proteome</keyword>
<dbReference type="Gene3D" id="3.50.50.60">
    <property type="entry name" value="FAD/NAD(P)-binding domain"/>
    <property type="match status" value="1"/>
</dbReference>
<dbReference type="STRING" id="215243.A0A0D2BJH5"/>
<dbReference type="PANTHER" id="PTHR13847">
    <property type="entry name" value="SARCOSINE DEHYDROGENASE-RELATED"/>
    <property type="match status" value="1"/>
</dbReference>
<gene>
    <name evidence="2" type="ORF">PV06_10190</name>
</gene>
<dbReference type="Gene3D" id="3.30.9.10">
    <property type="entry name" value="D-Amino Acid Oxidase, subunit A, domain 2"/>
    <property type="match status" value="1"/>
</dbReference>
<dbReference type="OrthoDB" id="512662at2759"/>